<organism evidence="7">
    <name type="scientific">Chloropicon laureae</name>
    <dbReference type="NCBI Taxonomy" id="464258"/>
    <lineage>
        <taxon>Eukaryota</taxon>
        <taxon>Viridiplantae</taxon>
        <taxon>Chlorophyta</taxon>
        <taxon>Chloropicophyceae</taxon>
        <taxon>Chloropicales</taxon>
        <taxon>Chloropicaceae</taxon>
        <taxon>Chloropicon</taxon>
    </lineage>
</organism>
<protein>
    <recommendedName>
        <fullName evidence="4">1-acyl-sn-glycerol-3-phosphate acyltransferase</fullName>
        <ecNumber evidence="4">2.3.1.51</ecNumber>
    </recommendedName>
</protein>
<dbReference type="GO" id="GO:0006654">
    <property type="term" value="P:phosphatidic acid biosynthetic process"/>
    <property type="evidence" value="ECO:0007669"/>
    <property type="project" value="TreeGrafter"/>
</dbReference>
<dbReference type="PANTHER" id="PTHR10434:SF11">
    <property type="entry name" value="1-ACYL-SN-GLYCEROL-3-PHOSPHATE ACYLTRANSFERASE"/>
    <property type="match status" value="1"/>
</dbReference>
<dbReference type="AlphaFoldDB" id="A0A7S3E5U7"/>
<evidence type="ECO:0000313" key="7">
    <source>
        <dbReference type="EMBL" id="CAE0027265.1"/>
    </source>
</evidence>
<keyword evidence="4" id="KW-0443">Lipid metabolism</keyword>
<evidence type="ECO:0000259" key="6">
    <source>
        <dbReference type="SMART" id="SM00563"/>
    </source>
</evidence>
<comment type="catalytic activity">
    <reaction evidence="4">
        <text>a 1-acyl-sn-glycero-3-phosphate + an acyl-CoA = a 1,2-diacyl-sn-glycero-3-phosphate + CoA</text>
        <dbReference type="Rhea" id="RHEA:19709"/>
        <dbReference type="ChEBI" id="CHEBI:57287"/>
        <dbReference type="ChEBI" id="CHEBI:57970"/>
        <dbReference type="ChEBI" id="CHEBI:58342"/>
        <dbReference type="ChEBI" id="CHEBI:58608"/>
        <dbReference type="EC" id="2.3.1.51"/>
    </reaction>
</comment>
<evidence type="ECO:0000256" key="1">
    <source>
        <dbReference type="ARBA" id="ARBA00008655"/>
    </source>
</evidence>
<dbReference type="NCBIfam" id="TIGR00530">
    <property type="entry name" value="AGP_acyltrn"/>
    <property type="match status" value="1"/>
</dbReference>
<dbReference type="Pfam" id="PF01553">
    <property type="entry name" value="Acyltransferase"/>
    <property type="match status" value="1"/>
</dbReference>
<proteinExistence type="inferred from homology"/>
<sequence>MKRAARKEPSEQDEEEVEFYGCKTWIPNWVPQWVRFVACLSYFMVLVVLTLLVSVFFLPRRRWRVRLVKNFMYFFAPGVFFLYGLRIRVTGGHNRGSLAEHRPVVYLVNHSSTLDFVTCSRCLSTGTIAIAKKALLLHPIGWIAWLNGTVFIDRSNRAKAIRSMNSIAGLLRAHGISVCVFPEGTRSRDGRLQPFKKGAMHLAMQSKVPIVPVVINGAHNIWGKLGWTIKCNEAPIEMKFLPPIETAHWTADTLQQHTDELHALFVQHLRPESRPLKTE</sequence>
<feature type="transmembrane region" description="Helical" evidence="5">
    <location>
        <begin position="33"/>
        <end position="58"/>
    </location>
</feature>
<keyword evidence="4" id="KW-1208">Phospholipid metabolism</keyword>
<keyword evidence="5" id="KW-0472">Membrane</keyword>
<feature type="transmembrane region" description="Helical" evidence="5">
    <location>
        <begin position="70"/>
        <end position="89"/>
    </location>
</feature>
<dbReference type="SMART" id="SM00563">
    <property type="entry name" value="PlsC"/>
    <property type="match status" value="1"/>
</dbReference>
<comment type="similarity">
    <text evidence="1 4">Belongs to the 1-acyl-sn-glycerol-3-phosphate acyltransferase family.</text>
</comment>
<dbReference type="GO" id="GO:0003841">
    <property type="term" value="F:1-acylglycerol-3-phosphate O-acyltransferase activity"/>
    <property type="evidence" value="ECO:0007669"/>
    <property type="project" value="UniProtKB-UniRule"/>
</dbReference>
<evidence type="ECO:0000256" key="3">
    <source>
        <dbReference type="ARBA" id="ARBA00023315"/>
    </source>
</evidence>
<comment type="domain">
    <text evidence="4">The HXXXXD motif is essential for acyltransferase activity and may constitute the binding site for the phosphate moiety of the glycerol-3-phosphate.</text>
</comment>
<dbReference type="CDD" id="cd07989">
    <property type="entry name" value="LPLAT_AGPAT-like"/>
    <property type="match status" value="1"/>
</dbReference>
<dbReference type="EC" id="2.3.1.51" evidence="4"/>
<gene>
    <name evidence="7" type="ORF">CLAU1311_LOCUS8407</name>
</gene>
<dbReference type="InterPro" id="IPR002123">
    <property type="entry name" value="Plipid/glycerol_acylTrfase"/>
</dbReference>
<evidence type="ECO:0000256" key="4">
    <source>
        <dbReference type="RuleBase" id="RU361267"/>
    </source>
</evidence>
<keyword evidence="5" id="KW-0812">Transmembrane</keyword>
<feature type="domain" description="Phospholipid/glycerol acyltransferase" evidence="6">
    <location>
        <begin position="104"/>
        <end position="218"/>
    </location>
</feature>
<dbReference type="GO" id="GO:0005783">
    <property type="term" value="C:endoplasmic reticulum"/>
    <property type="evidence" value="ECO:0007669"/>
    <property type="project" value="TreeGrafter"/>
</dbReference>
<accession>A0A7S3E5U7</accession>
<dbReference type="SUPFAM" id="SSF69593">
    <property type="entry name" value="Glycerol-3-phosphate (1)-acyltransferase"/>
    <property type="match status" value="1"/>
</dbReference>
<evidence type="ECO:0000256" key="5">
    <source>
        <dbReference type="SAM" id="Phobius"/>
    </source>
</evidence>
<evidence type="ECO:0000256" key="2">
    <source>
        <dbReference type="ARBA" id="ARBA00022679"/>
    </source>
</evidence>
<keyword evidence="3 4" id="KW-0012">Acyltransferase</keyword>
<reference evidence="7" key="1">
    <citation type="submission" date="2021-01" db="EMBL/GenBank/DDBJ databases">
        <authorList>
            <person name="Corre E."/>
            <person name="Pelletier E."/>
            <person name="Niang G."/>
            <person name="Scheremetjew M."/>
            <person name="Finn R."/>
            <person name="Kale V."/>
            <person name="Holt S."/>
            <person name="Cochrane G."/>
            <person name="Meng A."/>
            <person name="Brown T."/>
            <person name="Cohen L."/>
        </authorList>
    </citation>
    <scope>NUCLEOTIDE SEQUENCE</scope>
    <source>
        <strain evidence="7">RCC856</strain>
    </source>
</reference>
<dbReference type="InterPro" id="IPR004552">
    <property type="entry name" value="AGP_acyltrans"/>
</dbReference>
<keyword evidence="2 4" id="KW-0808">Transferase</keyword>
<dbReference type="PANTHER" id="PTHR10434">
    <property type="entry name" value="1-ACYL-SN-GLYCEROL-3-PHOSPHATE ACYLTRANSFERASE"/>
    <property type="match status" value="1"/>
</dbReference>
<name>A0A7S3E5U7_9CHLO</name>
<keyword evidence="5" id="KW-1133">Transmembrane helix</keyword>
<keyword evidence="4" id="KW-0594">Phospholipid biosynthesis</keyword>
<keyword evidence="4" id="KW-0444">Lipid biosynthesis</keyword>
<dbReference type="GO" id="GO:0016020">
    <property type="term" value="C:membrane"/>
    <property type="evidence" value="ECO:0007669"/>
    <property type="project" value="InterPro"/>
</dbReference>
<dbReference type="EMBL" id="HBHU01012903">
    <property type="protein sequence ID" value="CAE0027265.1"/>
    <property type="molecule type" value="Transcribed_RNA"/>
</dbReference>